<sequence>MDDTDDPRKKMLWRFFFALALCISLTLSVQQIAGLLESDHPPAHSAPRPTQKARAVAPVARPSAEQIEHGKVIVVHEHIFGSFGFIVLFVILIMILVSVV</sequence>
<reference evidence="2 3" key="1">
    <citation type="submission" date="2016-06" db="EMBL/GenBank/DDBJ databases">
        <title>Gene turnover analysis identifies the evolutionary adaptation of the extremophile Acidithiobacillus caldus.</title>
        <authorList>
            <person name="Zhang X."/>
        </authorList>
    </citation>
    <scope>NUCLEOTIDE SEQUENCE [LARGE SCALE GENOMIC DNA]</scope>
    <source>
        <strain evidence="2 3">S1</strain>
    </source>
</reference>
<keyword evidence="1" id="KW-1133">Transmembrane helix</keyword>
<evidence type="ECO:0000313" key="2">
    <source>
        <dbReference type="EMBL" id="OFC61718.1"/>
    </source>
</evidence>
<comment type="caution">
    <text evidence="2">The sequence shown here is derived from an EMBL/GenBank/DDBJ whole genome shotgun (WGS) entry which is preliminary data.</text>
</comment>
<gene>
    <name evidence="2" type="ORF">BAE30_04170</name>
</gene>
<evidence type="ECO:0000256" key="1">
    <source>
        <dbReference type="SAM" id="Phobius"/>
    </source>
</evidence>
<organism evidence="2 3">
    <name type="scientific">Acidithiobacillus caldus</name>
    <dbReference type="NCBI Taxonomy" id="33059"/>
    <lineage>
        <taxon>Bacteria</taxon>
        <taxon>Pseudomonadati</taxon>
        <taxon>Pseudomonadota</taxon>
        <taxon>Acidithiobacillia</taxon>
        <taxon>Acidithiobacillales</taxon>
        <taxon>Acidithiobacillaceae</taxon>
        <taxon>Acidithiobacillus</taxon>
    </lineage>
</organism>
<feature type="transmembrane region" description="Helical" evidence="1">
    <location>
        <begin position="79"/>
        <end position="99"/>
    </location>
</feature>
<dbReference type="EMBL" id="LZYH01000343">
    <property type="protein sequence ID" value="OFC61718.1"/>
    <property type="molecule type" value="Genomic_DNA"/>
</dbReference>
<name>A0A1E7YZE0_9PROT</name>
<dbReference type="Proteomes" id="UP000175707">
    <property type="component" value="Unassembled WGS sequence"/>
</dbReference>
<dbReference type="AlphaFoldDB" id="A0A1E7YZE0"/>
<protein>
    <submittedName>
        <fullName evidence="2">Uncharacterized protein</fullName>
    </submittedName>
</protein>
<keyword evidence="1" id="KW-0812">Transmembrane</keyword>
<proteinExistence type="predicted"/>
<accession>A0A1E7YZE0</accession>
<evidence type="ECO:0000313" key="3">
    <source>
        <dbReference type="Proteomes" id="UP000175707"/>
    </source>
</evidence>
<feature type="transmembrane region" description="Helical" evidence="1">
    <location>
        <begin position="12"/>
        <end position="33"/>
    </location>
</feature>
<keyword evidence="1" id="KW-0472">Membrane</keyword>